<protein>
    <submittedName>
        <fullName evidence="1">Uncharacterized protein</fullName>
    </submittedName>
</protein>
<organism evidence="1 2">
    <name type="scientific">Stylosanthes scabra</name>
    <dbReference type="NCBI Taxonomy" id="79078"/>
    <lineage>
        <taxon>Eukaryota</taxon>
        <taxon>Viridiplantae</taxon>
        <taxon>Streptophyta</taxon>
        <taxon>Embryophyta</taxon>
        <taxon>Tracheophyta</taxon>
        <taxon>Spermatophyta</taxon>
        <taxon>Magnoliopsida</taxon>
        <taxon>eudicotyledons</taxon>
        <taxon>Gunneridae</taxon>
        <taxon>Pentapetalae</taxon>
        <taxon>rosids</taxon>
        <taxon>fabids</taxon>
        <taxon>Fabales</taxon>
        <taxon>Fabaceae</taxon>
        <taxon>Papilionoideae</taxon>
        <taxon>50 kb inversion clade</taxon>
        <taxon>dalbergioids sensu lato</taxon>
        <taxon>Dalbergieae</taxon>
        <taxon>Pterocarpus clade</taxon>
        <taxon>Stylosanthes</taxon>
    </lineage>
</organism>
<keyword evidence="2" id="KW-1185">Reference proteome</keyword>
<name>A0ABU6SGD5_9FABA</name>
<proteinExistence type="predicted"/>
<reference evidence="1 2" key="1">
    <citation type="journal article" date="2023" name="Plants (Basel)">
        <title>Bridging the Gap: Combining Genomics and Transcriptomics Approaches to Understand Stylosanthes scabra, an Orphan Legume from the Brazilian Caatinga.</title>
        <authorList>
            <person name="Ferreira-Neto J.R.C."/>
            <person name="da Silva M.D."/>
            <person name="Binneck E."/>
            <person name="de Melo N.F."/>
            <person name="da Silva R.H."/>
            <person name="de Melo A.L.T.M."/>
            <person name="Pandolfi V."/>
            <person name="Bustamante F.O."/>
            <person name="Brasileiro-Vidal A.C."/>
            <person name="Benko-Iseppon A.M."/>
        </authorList>
    </citation>
    <scope>NUCLEOTIDE SEQUENCE [LARGE SCALE GENOMIC DNA]</scope>
    <source>
        <tissue evidence="1">Leaves</tissue>
    </source>
</reference>
<dbReference type="Proteomes" id="UP001341840">
    <property type="component" value="Unassembled WGS sequence"/>
</dbReference>
<gene>
    <name evidence="1" type="ORF">PIB30_043982</name>
</gene>
<comment type="caution">
    <text evidence="1">The sequence shown here is derived from an EMBL/GenBank/DDBJ whole genome shotgun (WGS) entry which is preliminary data.</text>
</comment>
<accession>A0ABU6SGD5</accession>
<evidence type="ECO:0000313" key="1">
    <source>
        <dbReference type="EMBL" id="MED6135194.1"/>
    </source>
</evidence>
<dbReference type="EMBL" id="JASCZI010060674">
    <property type="protein sequence ID" value="MED6135194.1"/>
    <property type="molecule type" value="Genomic_DNA"/>
</dbReference>
<evidence type="ECO:0000313" key="2">
    <source>
        <dbReference type="Proteomes" id="UP001341840"/>
    </source>
</evidence>
<sequence>MAVSNGARVRQTVSEFTVIDQPLPQGAATPSSLSLLSRSFTSGRSPSLLSLQRRPLLRLNRRQSVIFDVVQRFGREIPEVVSLDPPSAAVLSLPGFSFSG</sequence>